<keyword evidence="10" id="KW-1185">Reference proteome</keyword>
<keyword evidence="9" id="KW-0012">Acyltransferase</keyword>
<dbReference type="AlphaFoldDB" id="A0A1M6JSG7"/>
<accession>A0A1M6JSG7</accession>
<keyword evidence="3" id="KW-1003">Cell membrane</keyword>
<feature type="transmembrane region" description="Helical" evidence="7">
    <location>
        <begin position="74"/>
        <end position="92"/>
    </location>
</feature>
<feature type="domain" description="Acyltransferase 3" evidence="8">
    <location>
        <begin position="15"/>
        <end position="316"/>
    </location>
</feature>
<evidence type="ECO:0000256" key="2">
    <source>
        <dbReference type="ARBA" id="ARBA00007400"/>
    </source>
</evidence>
<evidence type="ECO:0000259" key="8">
    <source>
        <dbReference type="Pfam" id="PF01757"/>
    </source>
</evidence>
<evidence type="ECO:0000256" key="3">
    <source>
        <dbReference type="ARBA" id="ARBA00022475"/>
    </source>
</evidence>
<dbReference type="PANTHER" id="PTHR40074">
    <property type="entry name" value="O-ACETYLTRANSFERASE WECH"/>
    <property type="match status" value="1"/>
</dbReference>
<feature type="transmembrane region" description="Helical" evidence="7">
    <location>
        <begin position="170"/>
        <end position="187"/>
    </location>
</feature>
<organism evidence="9 10">
    <name type="scientific">Pseudobutyrivibrio xylanivorans DSM 14809</name>
    <dbReference type="NCBI Taxonomy" id="1123012"/>
    <lineage>
        <taxon>Bacteria</taxon>
        <taxon>Bacillati</taxon>
        <taxon>Bacillota</taxon>
        <taxon>Clostridia</taxon>
        <taxon>Lachnospirales</taxon>
        <taxon>Lachnospiraceae</taxon>
        <taxon>Pseudobutyrivibrio</taxon>
    </lineage>
</organism>
<feature type="transmembrane region" description="Helical" evidence="7">
    <location>
        <begin position="147"/>
        <end position="164"/>
    </location>
</feature>
<protein>
    <submittedName>
        <fullName evidence="9">Peptidoglycan/LPS O-acetylase OafA/YrhL, contains acyltransferase and SGNH-hydrolase domains</fullName>
    </submittedName>
</protein>
<dbReference type="EMBL" id="FQYQ01000025">
    <property type="protein sequence ID" value="SHJ49599.1"/>
    <property type="molecule type" value="Genomic_DNA"/>
</dbReference>
<reference evidence="9 10" key="1">
    <citation type="submission" date="2016-11" db="EMBL/GenBank/DDBJ databases">
        <authorList>
            <person name="Jaros S."/>
            <person name="Januszkiewicz K."/>
            <person name="Wedrychowicz H."/>
        </authorList>
    </citation>
    <scope>NUCLEOTIDE SEQUENCE [LARGE SCALE GENOMIC DNA]</scope>
    <source>
        <strain evidence="9 10">DSM 14809</strain>
    </source>
</reference>
<keyword evidence="9" id="KW-0808">Transferase</keyword>
<comment type="subcellular location">
    <subcellularLocation>
        <location evidence="1">Cell membrane</location>
        <topology evidence="1">Multi-pass membrane protein</topology>
    </subcellularLocation>
</comment>
<dbReference type="InterPro" id="IPR002656">
    <property type="entry name" value="Acyl_transf_3_dom"/>
</dbReference>
<evidence type="ECO:0000256" key="4">
    <source>
        <dbReference type="ARBA" id="ARBA00022692"/>
    </source>
</evidence>
<dbReference type="GO" id="GO:0005886">
    <property type="term" value="C:plasma membrane"/>
    <property type="evidence" value="ECO:0007669"/>
    <property type="project" value="UniProtKB-SubCell"/>
</dbReference>
<dbReference type="PANTHER" id="PTHR40074:SF2">
    <property type="entry name" value="O-ACETYLTRANSFERASE WECH"/>
    <property type="match status" value="1"/>
</dbReference>
<comment type="similarity">
    <text evidence="2">Belongs to the acyltransferase 3 family.</text>
</comment>
<name>A0A1M6JSG7_PSEXY</name>
<dbReference type="GO" id="GO:0016787">
    <property type="term" value="F:hydrolase activity"/>
    <property type="evidence" value="ECO:0007669"/>
    <property type="project" value="UniProtKB-KW"/>
</dbReference>
<keyword evidence="5 7" id="KW-1133">Transmembrane helix</keyword>
<dbReference type="Pfam" id="PF01757">
    <property type="entry name" value="Acyl_transf_3"/>
    <property type="match status" value="1"/>
</dbReference>
<evidence type="ECO:0000256" key="5">
    <source>
        <dbReference type="ARBA" id="ARBA00022989"/>
    </source>
</evidence>
<feature type="transmembrane region" description="Helical" evidence="7">
    <location>
        <begin position="229"/>
        <end position="252"/>
    </location>
</feature>
<dbReference type="RefSeq" id="WP_072918913.1">
    <property type="nucleotide sequence ID" value="NZ_FQYQ01000025.1"/>
</dbReference>
<feature type="transmembrane region" description="Helical" evidence="7">
    <location>
        <begin position="12"/>
        <end position="30"/>
    </location>
</feature>
<dbReference type="Proteomes" id="UP000184185">
    <property type="component" value="Unassembled WGS sequence"/>
</dbReference>
<feature type="transmembrane region" description="Helical" evidence="7">
    <location>
        <begin position="199"/>
        <end position="217"/>
    </location>
</feature>
<evidence type="ECO:0000256" key="7">
    <source>
        <dbReference type="SAM" id="Phobius"/>
    </source>
</evidence>
<dbReference type="OrthoDB" id="9806160at2"/>
<evidence type="ECO:0000313" key="10">
    <source>
        <dbReference type="Proteomes" id="UP000184185"/>
    </source>
</evidence>
<dbReference type="GO" id="GO:0009246">
    <property type="term" value="P:enterobacterial common antigen biosynthetic process"/>
    <property type="evidence" value="ECO:0007669"/>
    <property type="project" value="TreeGrafter"/>
</dbReference>
<gene>
    <name evidence="9" type="ORF">SAMN02745725_02684</name>
</gene>
<proteinExistence type="inferred from homology"/>
<feature type="transmembrane region" description="Helical" evidence="7">
    <location>
        <begin position="104"/>
        <end position="135"/>
    </location>
</feature>
<evidence type="ECO:0000256" key="6">
    <source>
        <dbReference type="ARBA" id="ARBA00023136"/>
    </source>
</evidence>
<sequence>MTIKKLSSYRSVWMGIAMLWIMTFHSALFFDNTVLDFLKSIGYAGVDIFLFSAGLGSYFSYLRDEAPLEYLKRRIFRLAPVYLPFICFWMYYKHHMGQWSSNLIIGNLFAIQGFSSIGVFFNWYLTCIIICYILTPYLAIFIRDNRLIKSIILIILLLILSTTFWNDERFLIVASRVPIYVIGMIIAKYNYVKINTKHILSGIISFSIGIICVYLSFKHAHDYLRDYALYWYPFVLITPFLCYIFSVLAYYFEKNRITSVIITLLKKVGEYSFEIFLLHIFLFDFVCSRREIFLYVDTRWFWGVMFIITFLCSYILRIISLLIIKFFVNGKPSVPF</sequence>
<feature type="transmembrane region" description="Helical" evidence="7">
    <location>
        <begin position="42"/>
        <end position="62"/>
    </location>
</feature>
<keyword evidence="6 7" id="KW-0472">Membrane</keyword>
<evidence type="ECO:0000256" key="1">
    <source>
        <dbReference type="ARBA" id="ARBA00004651"/>
    </source>
</evidence>
<keyword evidence="4 7" id="KW-0812">Transmembrane</keyword>
<dbReference type="GO" id="GO:0016413">
    <property type="term" value="F:O-acetyltransferase activity"/>
    <property type="evidence" value="ECO:0007669"/>
    <property type="project" value="TreeGrafter"/>
</dbReference>
<keyword evidence="9" id="KW-0378">Hydrolase</keyword>
<feature type="transmembrane region" description="Helical" evidence="7">
    <location>
        <begin position="300"/>
        <end position="328"/>
    </location>
</feature>
<evidence type="ECO:0000313" key="9">
    <source>
        <dbReference type="EMBL" id="SHJ49599.1"/>
    </source>
</evidence>